<dbReference type="InterPro" id="IPR036396">
    <property type="entry name" value="Cyt_P450_sf"/>
</dbReference>
<dbReference type="GO" id="GO:0004497">
    <property type="term" value="F:monooxygenase activity"/>
    <property type="evidence" value="ECO:0007669"/>
    <property type="project" value="UniProtKB-KW"/>
</dbReference>
<keyword evidence="7" id="KW-0560">Oxidoreductase</keyword>
<comment type="subcellular location">
    <subcellularLocation>
        <location evidence="1">Membrane</location>
        <topology evidence="1">Single-pass membrane protein</topology>
    </subcellularLocation>
</comment>
<evidence type="ECO:0000256" key="1">
    <source>
        <dbReference type="ARBA" id="ARBA00004167"/>
    </source>
</evidence>
<dbReference type="InterPro" id="IPR002403">
    <property type="entry name" value="Cyt_P450_E_grp-IV"/>
</dbReference>
<dbReference type="SUPFAM" id="SSF48264">
    <property type="entry name" value="Cytochrome P450"/>
    <property type="match status" value="1"/>
</dbReference>
<dbReference type="GO" id="GO:0005506">
    <property type="term" value="F:iron ion binding"/>
    <property type="evidence" value="ECO:0007669"/>
    <property type="project" value="InterPro"/>
</dbReference>
<dbReference type="AlphaFoldDB" id="A0AAV1E754"/>
<dbReference type="GO" id="GO:0020037">
    <property type="term" value="F:heme binding"/>
    <property type="evidence" value="ECO:0007669"/>
    <property type="project" value="InterPro"/>
</dbReference>
<dbReference type="PANTHER" id="PTHR24286:SF53">
    <property type="entry name" value="BETA-AMYRIN 28-OXIDASE-LIKE"/>
    <property type="match status" value="1"/>
</dbReference>
<dbReference type="GO" id="GO:0016125">
    <property type="term" value="P:sterol metabolic process"/>
    <property type="evidence" value="ECO:0007669"/>
    <property type="project" value="TreeGrafter"/>
</dbReference>
<dbReference type="EMBL" id="OX459125">
    <property type="protein sequence ID" value="CAI9115150.1"/>
    <property type="molecule type" value="Genomic_DNA"/>
</dbReference>
<keyword evidence="2" id="KW-0812">Transmembrane</keyword>
<dbReference type="PROSITE" id="PS00086">
    <property type="entry name" value="CYTOCHROME_P450"/>
    <property type="match status" value="1"/>
</dbReference>
<keyword evidence="4" id="KW-0472">Membrane</keyword>
<keyword evidence="5 6" id="KW-0408">Iron</keyword>
<keyword evidence="9" id="KW-1185">Reference proteome</keyword>
<dbReference type="GO" id="GO:0016705">
    <property type="term" value="F:oxidoreductase activity, acting on paired donors, with incorporation or reduction of molecular oxygen"/>
    <property type="evidence" value="ECO:0007669"/>
    <property type="project" value="InterPro"/>
</dbReference>
<accession>A0AAV1E754</accession>
<evidence type="ECO:0000313" key="9">
    <source>
        <dbReference type="Proteomes" id="UP001161247"/>
    </source>
</evidence>
<keyword evidence="4" id="KW-1133">Transmembrane helix</keyword>
<keyword evidence="3 6" id="KW-0479">Metal-binding</keyword>
<keyword evidence="7" id="KW-0503">Monooxygenase</keyword>
<name>A0AAV1E754_OLDCO</name>
<sequence>MKYSWKVICETLRISPTAMGGFKEVIMEFNYKGYTIPRGWKIHWSTNVTHWNPEYFPDPKKFDPSRFEGDGPAPYTYVPFGGGTHMCPGIDYTKFAILVFLHNVLTTSVGEKMIHSLSKK</sequence>
<evidence type="ECO:0000256" key="5">
    <source>
        <dbReference type="ARBA" id="ARBA00023004"/>
    </source>
</evidence>
<evidence type="ECO:0000256" key="3">
    <source>
        <dbReference type="ARBA" id="ARBA00022723"/>
    </source>
</evidence>
<keyword evidence="6 7" id="KW-0349">Heme</keyword>
<comment type="cofactor">
    <cofactor evidence="6">
        <name>heme</name>
        <dbReference type="ChEBI" id="CHEBI:30413"/>
    </cofactor>
</comment>
<dbReference type="InterPro" id="IPR017972">
    <property type="entry name" value="Cyt_P450_CS"/>
</dbReference>
<dbReference type="Pfam" id="PF00067">
    <property type="entry name" value="p450"/>
    <property type="match status" value="1"/>
</dbReference>
<gene>
    <name evidence="8" type="ORF">OLC1_LOCUS21726</name>
</gene>
<dbReference type="PANTHER" id="PTHR24286">
    <property type="entry name" value="CYTOCHROME P450 26"/>
    <property type="match status" value="1"/>
</dbReference>
<reference evidence="8" key="1">
    <citation type="submission" date="2023-03" db="EMBL/GenBank/DDBJ databases">
        <authorList>
            <person name="Julca I."/>
        </authorList>
    </citation>
    <scope>NUCLEOTIDE SEQUENCE</scope>
</reference>
<evidence type="ECO:0000313" key="8">
    <source>
        <dbReference type="EMBL" id="CAI9115150.1"/>
    </source>
</evidence>
<dbReference type="GO" id="GO:0016020">
    <property type="term" value="C:membrane"/>
    <property type="evidence" value="ECO:0007669"/>
    <property type="project" value="UniProtKB-SubCell"/>
</dbReference>
<organism evidence="8 9">
    <name type="scientific">Oldenlandia corymbosa var. corymbosa</name>
    <dbReference type="NCBI Taxonomy" id="529605"/>
    <lineage>
        <taxon>Eukaryota</taxon>
        <taxon>Viridiplantae</taxon>
        <taxon>Streptophyta</taxon>
        <taxon>Embryophyta</taxon>
        <taxon>Tracheophyta</taxon>
        <taxon>Spermatophyta</taxon>
        <taxon>Magnoliopsida</taxon>
        <taxon>eudicotyledons</taxon>
        <taxon>Gunneridae</taxon>
        <taxon>Pentapetalae</taxon>
        <taxon>asterids</taxon>
        <taxon>lamiids</taxon>
        <taxon>Gentianales</taxon>
        <taxon>Rubiaceae</taxon>
        <taxon>Rubioideae</taxon>
        <taxon>Spermacoceae</taxon>
        <taxon>Hedyotis-Oldenlandia complex</taxon>
        <taxon>Oldenlandia</taxon>
    </lineage>
</organism>
<protein>
    <submittedName>
        <fullName evidence="8">OLC1v1015987C1</fullName>
    </submittedName>
</protein>
<evidence type="ECO:0000256" key="2">
    <source>
        <dbReference type="ARBA" id="ARBA00022692"/>
    </source>
</evidence>
<feature type="binding site" description="axial binding residue" evidence="6">
    <location>
        <position position="87"/>
    </location>
    <ligand>
        <name>heme</name>
        <dbReference type="ChEBI" id="CHEBI:30413"/>
    </ligand>
    <ligandPart>
        <name>Fe</name>
        <dbReference type="ChEBI" id="CHEBI:18248"/>
    </ligandPart>
</feature>
<dbReference type="PRINTS" id="PR00465">
    <property type="entry name" value="EP450IV"/>
</dbReference>
<dbReference type="InterPro" id="IPR001128">
    <property type="entry name" value="Cyt_P450"/>
</dbReference>
<proteinExistence type="inferred from homology"/>
<dbReference type="Gene3D" id="1.10.630.10">
    <property type="entry name" value="Cytochrome P450"/>
    <property type="match status" value="1"/>
</dbReference>
<evidence type="ECO:0000256" key="4">
    <source>
        <dbReference type="ARBA" id="ARBA00022989"/>
    </source>
</evidence>
<dbReference type="Proteomes" id="UP001161247">
    <property type="component" value="Chromosome 8"/>
</dbReference>
<evidence type="ECO:0000256" key="7">
    <source>
        <dbReference type="RuleBase" id="RU000461"/>
    </source>
</evidence>
<comment type="similarity">
    <text evidence="7">Belongs to the cytochrome P450 family.</text>
</comment>
<evidence type="ECO:0000256" key="6">
    <source>
        <dbReference type="PIRSR" id="PIRSR602403-1"/>
    </source>
</evidence>